<gene>
    <name evidence="1" type="ORF">BLW93_02695</name>
</gene>
<comment type="caution">
    <text evidence="1">The sequence shown here is derived from an EMBL/GenBank/DDBJ whole genome shotgun (WGS) entry which is preliminary data.</text>
</comment>
<dbReference type="OrthoDB" id="14958at2"/>
<dbReference type="EMBL" id="MOEN01000006">
    <property type="protein sequence ID" value="OMH40967.1"/>
    <property type="molecule type" value="Genomic_DNA"/>
</dbReference>
<dbReference type="RefSeq" id="WP_076712577.1">
    <property type="nucleotide sequence ID" value="NZ_MOEN01000006.1"/>
</dbReference>
<organism evidence="1 2">
    <name type="scientific">Desulfurobacterium indicum</name>
    <dbReference type="NCBI Taxonomy" id="1914305"/>
    <lineage>
        <taxon>Bacteria</taxon>
        <taxon>Pseudomonadati</taxon>
        <taxon>Aquificota</taxon>
        <taxon>Aquificia</taxon>
        <taxon>Desulfurobacteriales</taxon>
        <taxon>Desulfurobacteriaceae</taxon>
        <taxon>Desulfurobacterium</taxon>
    </lineage>
</organism>
<keyword evidence="2" id="KW-1185">Reference proteome</keyword>
<evidence type="ECO:0000313" key="1">
    <source>
        <dbReference type="EMBL" id="OMH40967.1"/>
    </source>
</evidence>
<sequence length="88" mass="10504">MEKEEAIKRFEVFQKEIRQKYPDVNVALCELLGRRWSFLCGFSMELSPFVKRVKINERYGISIFDDSMDENRSEEIIKILKGYFDGDK</sequence>
<name>A0A1R1MMG4_9BACT</name>
<proteinExistence type="predicted"/>
<accession>A0A1R1MMG4</accession>
<evidence type="ECO:0000313" key="2">
    <source>
        <dbReference type="Proteomes" id="UP000187408"/>
    </source>
</evidence>
<dbReference type="STRING" id="1914305.BLW93_02695"/>
<protein>
    <submittedName>
        <fullName evidence="1">Uncharacterized protein</fullName>
    </submittedName>
</protein>
<dbReference type="Proteomes" id="UP000187408">
    <property type="component" value="Unassembled WGS sequence"/>
</dbReference>
<dbReference type="AlphaFoldDB" id="A0A1R1MMG4"/>
<reference evidence="1 2" key="1">
    <citation type="submission" date="2016-10" db="EMBL/GenBank/DDBJ databases">
        <title>Genome sequence of a sulfur-reducing bacterium Desulfurobacterium indicum K6013.</title>
        <authorList>
            <person name="Cao J."/>
            <person name="Shao Z."/>
            <person name="Alain K."/>
            <person name="Jebbar M."/>
        </authorList>
    </citation>
    <scope>NUCLEOTIDE SEQUENCE [LARGE SCALE GENOMIC DNA]</scope>
    <source>
        <strain evidence="1 2">K6013</strain>
    </source>
</reference>